<dbReference type="CDD" id="cd17263">
    <property type="entry name" value="RMtype1_S_AbaB8300I-TRD1-CR1_like"/>
    <property type="match status" value="1"/>
</dbReference>
<dbReference type="PANTHER" id="PTHR43140:SF1">
    <property type="entry name" value="TYPE I RESTRICTION ENZYME ECOKI SPECIFICITY SUBUNIT"/>
    <property type="match status" value="1"/>
</dbReference>
<organism evidence="6 7">
    <name type="scientific">Gluconacetobacter azotocaptans</name>
    <dbReference type="NCBI Taxonomy" id="142834"/>
    <lineage>
        <taxon>Bacteria</taxon>
        <taxon>Pseudomonadati</taxon>
        <taxon>Pseudomonadota</taxon>
        <taxon>Alphaproteobacteria</taxon>
        <taxon>Acetobacterales</taxon>
        <taxon>Acetobacteraceae</taxon>
        <taxon>Gluconacetobacter</taxon>
    </lineage>
</organism>
<dbReference type="InterPro" id="IPR051212">
    <property type="entry name" value="Type-I_RE_S_subunit"/>
</dbReference>
<dbReference type="InterPro" id="IPR044946">
    <property type="entry name" value="Restrct_endonuc_typeI_TRD_sf"/>
</dbReference>
<dbReference type="InterPro" id="IPR000055">
    <property type="entry name" value="Restrct_endonuc_typeI_TRD"/>
</dbReference>
<keyword evidence="3" id="KW-0238">DNA-binding</keyword>
<protein>
    <submittedName>
        <fullName evidence="6">Type I restriction endonuclease subunit S</fullName>
    </submittedName>
</protein>
<evidence type="ECO:0000313" key="6">
    <source>
        <dbReference type="EMBL" id="MBB2190527.1"/>
    </source>
</evidence>
<keyword evidence="6" id="KW-0255">Endonuclease</keyword>
<dbReference type="Gene3D" id="3.90.220.20">
    <property type="entry name" value="DNA methylase specificity domains"/>
    <property type="match status" value="2"/>
</dbReference>
<dbReference type="GO" id="GO:0003677">
    <property type="term" value="F:DNA binding"/>
    <property type="evidence" value="ECO:0007669"/>
    <property type="project" value="UniProtKB-KW"/>
</dbReference>
<dbReference type="GO" id="GO:0004519">
    <property type="term" value="F:endonuclease activity"/>
    <property type="evidence" value="ECO:0007669"/>
    <property type="project" value="UniProtKB-KW"/>
</dbReference>
<dbReference type="GO" id="GO:0009307">
    <property type="term" value="P:DNA restriction-modification system"/>
    <property type="evidence" value="ECO:0007669"/>
    <property type="project" value="UniProtKB-KW"/>
</dbReference>
<dbReference type="RefSeq" id="WP_183119671.1">
    <property type="nucleotide sequence ID" value="NZ_JABEQF010000007.1"/>
</dbReference>
<accession>A0A7W4PDQ4</accession>
<dbReference type="SUPFAM" id="SSF116734">
    <property type="entry name" value="DNA methylase specificity domain"/>
    <property type="match status" value="2"/>
</dbReference>
<keyword evidence="7" id="KW-1185">Reference proteome</keyword>
<keyword evidence="2" id="KW-0680">Restriction system</keyword>
<sequence length="495" mass="56116">MNSEQGAHKLLPTSWATVRLGEFVQSEKGKKPKRESEQPNERFRFPYIDIAAFEEGKVKSWTDGDECRFCDEGDFLMVWDGSRSGLVGRGVKGALGSTLVRIRFDGMINDYAYYFLQSKYLEINSRAKGSGTPHVDPDLLWNYAFPIAPINEQRRIVERIETLLTQQDSARDALLLAQKQLKLYRHVVLRSAYEGELTKEWRTHQNSAFETAQELVARIQAERAPRQGKRLSTRKAARNPKDTDALSTEEREKLTTLPDVWAWIRLGELFDVYVGATPSRSRSEFWGGSVSWVSSGEVRFERIQKTKEQITDLGLAHTSTVVHPPGTVMLAMIGEGKTRGQAAILDISACHNQNTAAIRISETDCVPEYLFWYLQYQYQVTRTLGSGNNQKALNKERVSNITLPLAPVKEQQKIVNELAAKISIIERLEDEVQAGLQRDEMLRLAIFKRAFSGRLVAQDSRDEPASELLSRIREQAIRLKSKKQPANKNGKKEAA</sequence>
<comment type="caution">
    <text evidence="6">The sequence shown here is derived from an EMBL/GenBank/DDBJ whole genome shotgun (WGS) entry which is preliminary data.</text>
</comment>
<dbReference type="Pfam" id="PF01420">
    <property type="entry name" value="Methylase_S"/>
    <property type="match status" value="2"/>
</dbReference>
<name>A0A7W4PDQ4_9PROT</name>
<evidence type="ECO:0000256" key="2">
    <source>
        <dbReference type="ARBA" id="ARBA00022747"/>
    </source>
</evidence>
<dbReference type="PANTHER" id="PTHR43140">
    <property type="entry name" value="TYPE-1 RESTRICTION ENZYME ECOKI SPECIFICITY PROTEIN"/>
    <property type="match status" value="1"/>
</dbReference>
<evidence type="ECO:0000259" key="5">
    <source>
        <dbReference type="Pfam" id="PF01420"/>
    </source>
</evidence>
<keyword evidence="6" id="KW-0378">Hydrolase</keyword>
<evidence type="ECO:0000313" key="7">
    <source>
        <dbReference type="Proteomes" id="UP000555756"/>
    </source>
</evidence>
<keyword evidence="6" id="KW-0540">Nuclease</keyword>
<dbReference type="CDD" id="cd17247">
    <property type="entry name" value="RMtype1_S_Eco2747I-TRD2-CR2_like"/>
    <property type="match status" value="1"/>
</dbReference>
<evidence type="ECO:0000256" key="1">
    <source>
        <dbReference type="ARBA" id="ARBA00010923"/>
    </source>
</evidence>
<dbReference type="Proteomes" id="UP000555756">
    <property type="component" value="Unassembled WGS sequence"/>
</dbReference>
<evidence type="ECO:0000256" key="4">
    <source>
        <dbReference type="SAM" id="MobiDB-lite"/>
    </source>
</evidence>
<feature type="compositionally biased region" description="Basic residues" evidence="4">
    <location>
        <begin position="226"/>
        <end position="238"/>
    </location>
</feature>
<reference evidence="6 7" key="1">
    <citation type="submission" date="2020-04" db="EMBL/GenBank/DDBJ databases">
        <title>Description of novel Gluconacetobacter.</title>
        <authorList>
            <person name="Sombolestani A."/>
        </authorList>
    </citation>
    <scope>NUCLEOTIDE SEQUENCE [LARGE SCALE GENOMIC DNA]</scope>
    <source>
        <strain evidence="6 7">LMG 21311</strain>
    </source>
</reference>
<feature type="domain" description="Type I restriction modification DNA specificity" evidence="5">
    <location>
        <begin position="13"/>
        <end position="165"/>
    </location>
</feature>
<proteinExistence type="inferred from homology"/>
<feature type="compositionally biased region" description="Basic and acidic residues" evidence="4">
    <location>
        <begin position="239"/>
        <end position="250"/>
    </location>
</feature>
<feature type="region of interest" description="Disordered" evidence="4">
    <location>
        <begin position="223"/>
        <end position="250"/>
    </location>
</feature>
<evidence type="ECO:0000256" key="3">
    <source>
        <dbReference type="ARBA" id="ARBA00023125"/>
    </source>
</evidence>
<dbReference type="EMBL" id="JABEQF010000007">
    <property type="protein sequence ID" value="MBB2190527.1"/>
    <property type="molecule type" value="Genomic_DNA"/>
</dbReference>
<gene>
    <name evidence="6" type="ORF">HLH34_11220</name>
</gene>
<comment type="similarity">
    <text evidence="1">Belongs to the type-I restriction system S methylase family.</text>
</comment>
<dbReference type="AlphaFoldDB" id="A0A7W4PDQ4"/>
<feature type="domain" description="Type I restriction modification DNA specificity" evidence="5">
    <location>
        <begin position="259"/>
        <end position="430"/>
    </location>
</feature>